<comment type="caution">
    <text evidence="2">The sequence shown here is derived from an EMBL/GenBank/DDBJ whole genome shotgun (WGS) entry which is preliminary data.</text>
</comment>
<protein>
    <recommendedName>
        <fullName evidence="4">Proteasome activator PA28 C-terminal domain-containing protein</fullName>
    </recommendedName>
</protein>
<dbReference type="AlphaFoldDB" id="A0A425CJT5"/>
<dbReference type="Proteomes" id="UP000286097">
    <property type="component" value="Unassembled WGS sequence"/>
</dbReference>
<accession>A0A425CJT5</accession>
<gene>
    <name evidence="2" type="ORF">DD237_001100</name>
</gene>
<organism evidence="2 3">
    <name type="scientific">Peronospora effusa</name>
    <dbReference type="NCBI Taxonomy" id="542832"/>
    <lineage>
        <taxon>Eukaryota</taxon>
        <taxon>Sar</taxon>
        <taxon>Stramenopiles</taxon>
        <taxon>Oomycota</taxon>
        <taxon>Peronosporomycetes</taxon>
        <taxon>Peronosporales</taxon>
        <taxon>Peronosporaceae</taxon>
        <taxon>Peronospora</taxon>
    </lineage>
</organism>
<name>A0A425CJT5_9STRA</name>
<evidence type="ECO:0000256" key="1">
    <source>
        <dbReference type="SAM" id="SignalP"/>
    </source>
</evidence>
<evidence type="ECO:0000313" key="3">
    <source>
        <dbReference type="Proteomes" id="UP000286097"/>
    </source>
</evidence>
<feature type="signal peptide" evidence="1">
    <location>
        <begin position="1"/>
        <end position="21"/>
    </location>
</feature>
<evidence type="ECO:0000313" key="2">
    <source>
        <dbReference type="EMBL" id="RQM17306.1"/>
    </source>
</evidence>
<dbReference type="VEuPathDB" id="FungiDB:DD237_001100"/>
<proteinExistence type="predicted"/>
<evidence type="ECO:0008006" key="4">
    <source>
        <dbReference type="Google" id="ProtNLM"/>
    </source>
</evidence>
<sequence>MYVWFCGRYMALAGMTSAFMAASVLLDHGCRNTSSSTVSRKPHSECPRHSHPDDCGTCDLPSRSSRGLLRSNIQHLLTQYSRVFCDVFRHHIAHNRPVRISTGPLTEEDIETANALLNRTQIKALRFQMKAAIPELLKTQANLLDGSTMETTLWKPPFSTSKYTKVLGVCRELLDRIYVFADLIDWHENRRSSGKDIL</sequence>
<dbReference type="EMBL" id="QKXF01000098">
    <property type="protein sequence ID" value="RQM17306.1"/>
    <property type="molecule type" value="Genomic_DNA"/>
</dbReference>
<keyword evidence="1" id="KW-0732">Signal</keyword>
<feature type="chain" id="PRO_5019015633" description="Proteasome activator PA28 C-terminal domain-containing protein" evidence="1">
    <location>
        <begin position="22"/>
        <end position="198"/>
    </location>
</feature>
<reference evidence="2 3" key="1">
    <citation type="submission" date="2018-06" db="EMBL/GenBank/DDBJ databases">
        <title>Comparative genomics of downy mildews reveals potential adaptations to biotrophy.</title>
        <authorList>
            <person name="Fletcher K."/>
            <person name="Klosterman S.J."/>
            <person name="Derevnina L."/>
            <person name="Martin F."/>
            <person name="Koike S."/>
            <person name="Reyes Chin-Wo S."/>
            <person name="Mou B."/>
            <person name="Michelmore R."/>
        </authorList>
    </citation>
    <scope>NUCLEOTIDE SEQUENCE [LARGE SCALE GENOMIC DNA]</scope>
    <source>
        <strain evidence="2 3">R13</strain>
    </source>
</reference>